<dbReference type="InterPro" id="IPR004113">
    <property type="entry name" value="FAD-bd_oxidored_4_C"/>
</dbReference>
<dbReference type="PANTHER" id="PTHR46568:SF1">
    <property type="entry name" value="ALKYLDIHYDROXYACETONEPHOSPHATE SYNTHASE, PEROXISOMAL"/>
    <property type="match status" value="1"/>
</dbReference>
<dbReference type="InterPro" id="IPR006094">
    <property type="entry name" value="Oxid_FAD_bind_N"/>
</dbReference>
<protein>
    <submittedName>
        <fullName evidence="5">Alkyldihydroxyacetonephosphate synthase</fullName>
    </submittedName>
</protein>
<dbReference type="EMBL" id="CP007493">
    <property type="protein sequence ID" value="AJB41618.1"/>
    <property type="molecule type" value="Genomic_DNA"/>
</dbReference>
<gene>
    <name evidence="5" type="ORF">TCARB_0560</name>
</gene>
<dbReference type="InterPro" id="IPR036318">
    <property type="entry name" value="FAD-bd_PCMH-like_sf"/>
</dbReference>
<dbReference type="InterPro" id="IPR016167">
    <property type="entry name" value="FAD-bd_PCMH_sub1"/>
</dbReference>
<dbReference type="KEGG" id="tcb:TCARB_0560"/>
<dbReference type="Gene3D" id="3.40.462.40">
    <property type="entry name" value="FAD-linked oxidase, cap domain/gating helix"/>
    <property type="match status" value="1"/>
</dbReference>
<dbReference type="GeneID" id="25406011"/>
<keyword evidence="3" id="KW-0274">FAD</keyword>
<dbReference type="Gene3D" id="3.30.70.3450">
    <property type="match status" value="1"/>
</dbReference>
<dbReference type="SUPFAM" id="SSF56176">
    <property type="entry name" value="FAD-binding/transporter-associated domain-like"/>
    <property type="match status" value="1"/>
</dbReference>
<keyword evidence="2" id="KW-0285">Flavoprotein</keyword>
<dbReference type="Pfam" id="PF01565">
    <property type="entry name" value="FAD_binding_4"/>
    <property type="match status" value="1"/>
</dbReference>
<accession>A0A3G1A691</accession>
<dbReference type="Gene3D" id="1.10.45.10">
    <property type="entry name" value="Vanillyl-alcohol Oxidase, Chain A, domain 4"/>
    <property type="match status" value="1"/>
</dbReference>
<dbReference type="PROSITE" id="PS51387">
    <property type="entry name" value="FAD_PCMH"/>
    <property type="match status" value="1"/>
</dbReference>
<reference evidence="6" key="1">
    <citation type="book" date="2010" name="EXTREMOPHILES" publisher="0:0-0">
        <title>Complete genome sequences of ten hyperthermophilic archaea reveal their metabolic capabilities and possible ecological roles.</title>
        <editorList>
            <person name="?"/>
        </editorList>
        <authorList>
            <person name="Ravin N.V."/>
            <person name="Mardanov A.V."/>
            <person name="Bonch-Osmolovskaya E.A."/>
            <person name="Skryabin K.G."/>
        </authorList>
    </citation>
    <scope>NUCLEOTIDE SEQUENCE [LARGE SCALE GENOMIC DNA]</scope>
    <source>
        <strain evidence="6">1505</strain>
    </source>
</reference>
<dbReference type="GO" id="GO:0008609">
    <property type="term" value="F:alkylglycerone-phosphate synthase activity"/>
    <property type="evidence" value="ECO:0007669"/>
    <property type="project" value="InterPro"/>
</dbReference>
<dbReference type="InterPro" id="IPR016169">
    <property type="entry name" value="FAD-bd_PCMH_sub2"/>
</dbReference>
<dbReference type="InterPro" id="IPR025650">
    <property type="entry name" value="Alkyl-DHAP_Synthase"/>
</dbReference>
<organism evidence="5 6">
    <name type="scientific">Thermofilum adornatum 1505</name>
    <dbReference type="NCBI Taxonomy" id="697581"/>
    <lineage>
        <taxon>Archaea</taxon>
        <taxon>Thermoproteota</taxon>
        <taxon>Thermoprotei</taxon>
        <taxon>Thermofilales</taxon>
        <taxon>Thermofilaceae</taxon>
        <taxon>Thermofilum</taxon>
    </lineage>
</organism>
<dbReference type="STRING" id="697581.TCARB_0560"/>
<evidence type="ECO:0000256" key="1">
    <source>
        <dbReference type="ARBA" id="ARBA00008000"/>
    </source>
</evidence>
<evidence type="ECO:0000256" key="2">
    <source>
        <dbReference type="ARBA" id="ARBA00022630"/>
    </source>
</evidence>
<evidence type="ECO:0000259" key="4">
    <source>
        <dbReference type="PROSITE" id="PS51387"/>
    </source>
</evidence>
<evidence type="ECO:0000313" key="5">
    <source>
        <dbReference type="EMBL" id="AJB41618.1"/>
    </source>
</evidence>
<feature type="domain" description="FAD-binding PCMH-type" evidence="4">
    <location>
        <begin position="50"/>
        <end position="229"/>
    </location>
</feature>
<comment type="similarity">
    <text evidence="1">Belongs to the FAD-binding oxidoreductase/transferase type 4 family.</text>
</comment>
<dbReference type="PANTHER" id="PTHR46568">
    <property type="entry name" value="ALKYLDIHYDROXYACETONEPHOSPHATE SYNTHASE, PEROXISOMAL"/>
    <property type="match status" value="1"/>
</dbReference>
<dbReference type="Proteomes" id="UP000266720">
    <property type="component" value="Chromosome"/>
</dbReference>
<dbReference type="AlphaFoldDB" id="A0A3G1A691"/>
<evidence type="ECO:0000256" key="3">
    <source>
        <dbReference type="ARBA" id="ARBA00022827"/>
    </source>
</evidence>
<sequence length="465" mass="52826">MGEKSTVRREVLEKLKEKLGEKVATNEEVLMLYSRDYWPLALLKETKGEELPRPLAVVWPESTEEVTEIVRLLNEYGVPFVPYAGGSGVIGGTICEGCVVIDVKRMNKILSFSEKDAVVTVESGVLLRRLEEYLNERKYTLRHVPQSYPEAAIGGLVATMSTGQFSTKYGGIEEMVLDLEAVTPEGKIIPFRRNFVPRAATGPDLKRFFIGSEGQLGIITKVALKVYPLPEYQWKRAYAFPSFLHALEAMRELMLKGVVPAVARIYDRDDSAARFHDARDILHLIFEENVDELLKAKVTVAQKVVERHGGIDVGEEYVEKWLKNRFDVISELKKLVVPLDLWFETIETSALWSNLPRVYEKFKKEVKAVPGVYAVLAHASHFYTTGACIYFTLTYDAREEVYWKMWERAVQVLLENGATISHHHGVGLLRSKWVGEEIGESLTYLKKIKEAWDPKKLCNPGKWLG</sequence>
<dbReference type="InterPro" id="IPR016171">
    <property type="entry name" value="Vanillyl_alc_oxidase_C-sub2"/>
</dbReference>
<dbReference type="RefSeq" id="WP_052886647.1">
    <property type="nucleotide sequence ID" value="NZ_CP007493.1"/>
</dbReference>
<dbReference type="InterPro" id="IPR016166">
    <property type="entry name" value="FAD-bd_PCMH"/>
</dbReference>
<dbReference type="Pfam" id="PF02913">
    <property type="entry name" value="FAD-oxidase_C"/>
    <property type="match status" value="1"/>
</dbReference>
<dbReference type="GO" id="GO:0008610">
    <property type="term" value="P:lipid biosynthetic process"/>
    <property type="evidence" value="ECO:0007669"/>
    <property type="project" value="InterPro"/>
</dbReference>
<dbReference type="Gene3D" id="3.30.465.10">
    <property type="match status" value="1"/>
</dbReference>
<dbReference type="SUPFAM" id="SSF55103">
    <property type="entry name" value="FAD-linked oxidases, C-terminal domain"/>
    <property type="match status" value="1"/>
</dbReference>
<dbReference type="GO" id="GO:0071949">
    <property type="term" value="F:FAD binding"/>
    <property type="evidence" value="ECO:0007669"/>
    <property type="project" value="InterPro"/>
</dbReference>
<evidence type="ECO:0000313" key="6">
    <source>
        <dbReference type="Proteomes" id="UP000266720"/>
    </source>
</evidence>
<dbReference type="InterPro" id="IPR016164">
    <property type="entry name" value="FAD-linked_Oxase-like_C"/>
</dbReference>
<proteinExistence type="inferred from homology"/>
<dbReference type="Gene3D" id="3.30.43.10">
    <property type="entry name" value="Uridine Diphospho-n-acetylenolpyruvylglucosamine Reductase, domain 2"/>
    <property type="match status" value="1"/>
</dbReference>
<name>A0A3G1A691_9CREN</name>